<dbReference type="Gene3D" id="3.10.330.20">
    <property type="match status" value="1"/>
</dbReference>
<accession>A0A383F4P8</accession>
<dbReference type="SUPFAM" id="SSF53335">
    <property type="entry name" value="S-adenosyl-L-methionine-dependent methyltransferases"/>
    <property type="match status" value="1"/>
</dbReference>
<protein>
    <submittedName>
        <fullName evidence="1">Uncharacterized protein</fullName>
    </submittedName>
</protein>
<reference evidence="1" key="1">
    <citation type="submission" date="2018-05" db="EMBL/GenBank/DDBJ databases">
        <authorList>
            <person name="Lanie J.A."/>
            <person name="Ng W.-L."/>
            <person name="Kazmierczak K.M."/>
            <person name="Andrzejewski T.M."/>
            <person name="Davidsen T.M."/>
            <person name="Wayne K.J."/>
            <person name="Tettelin H."/>
            <person name="Glass J.I."/>
            <person name="Rusch D."/>
            <person name="Podicherti R."/>
            <person name="Tsui H.-C.T."/>
            <person name="Winkler M.E."/>
        </authorList>
    </citation>
    <scope>NUCLEOTIDE SEQUENCE</scope>
</reference>
<dbReference type="AlphaFoldDB" id="A0A383F4P8"/>
<dbReference type="GO" id="GO:0160107">
    <property type="term" value="F:tRNA (adenine(58)-N1)-methyltransferase activity"/>
    <property type="evidence" value="ECO:0007669"/>
    <property type="project" value="InterPro"/>
</dbReference>
<gene>
    <name evidence="1" type="ORF">METZ01_LOCUS516202</name>
</gene>
<dbReference type="Gene3D" id="3.40.50.150">
    <property type="entry name" value="Vaccinia Virus protein VP39"/>
    <property type="match status" value="1"/>
</dbReference>
<dbReference type="EMBL" id="UINC01230993">
    <property type="protein sequence ID" value="SVE63348.1"/>
    <property type="molecule type" value="Genomic_DNA"/>
</dbReference>
<feature type="non-terminal residue" evidence="1">
    <location>
        <position position="100"/>
    </location>
</feature>
<evidence type="ECO:0000313" key="1">
    <source>
        <dbReference type="EMBL" id="SVE63348.1"/>
    </source>
</evidence>
<proteinExistence type="predicted"/>
<dbReference type="GO" id="GO:0031515">
    <property type="term" value="C:tRNA (m1A) methyltransferase complex"/>
    <property type="evidence" value="ECO:0007669"/>
    <property type="project" value="InterPro"/>
</dbReference>
<dbReference type="PANTHER" id="PTHR12133:SF2">
    <property type="entry name" value="TRNA (ADENINE(58)-N(1))-METHYLTRANSFERASE CATALYTIC SUBUNIT TRMT61A"/>
    <property type="match status" value="1"/>
</dbReference>
<dbReference type="InterPro" id="IPR014816">
    <property type="entry name" value="tRNA_MeTrfase_Gcd14"/>
</dbReference>
<dbReference type="GO" id="GO:0030488">
    <property type="term" value="P:tRNA methylation"/>
    <property type="evidence" value="ECO:0007669"/>
    <property type="project" value="InterPro"/>
</dbReference>
<dbReference type="PANTHER" id="PTHR12133">
    <property type="entry name" value="TRNA (ADENINE(58)-N(1))-METHYLTRANSFERASE"/>
    <property type="match status" value="1"/>
</dbReference>
<dbReference type="InterPro" id="IPR029063">
    <property type="entry name" value="SAM-dependent_MTases_sf"/>
</dbReference>
<organism evidence="1">
    <name type="scientific">marine metagenome</name>
    <dbReference type="NCBI Taxonomy" id="408172"/>
    <lineage>
        <taxon>unclassified sequences</taxon>
        <taxon>metagenomes</taxon>
        <taxon>ecological metagenomes</taxon>
    </lineage>
</organism>
<dbReference type="PROSITE" id="PS51620">
    <property type="entry name" value="SAM_TRM61"/>
    <property type="match status" value="1"/>
</dbReference>
<sequence>MAKIKQNSYVLFFYNDSKKWLVKISKNDQLHTHIGVIKHGDAIGKEYGSRLVTNKDKYVYLFEPTIHDFVMKIQHGTQIVYPKDLGYIVARTGLTSGQKV</sequence>
<name>A0A383F4P8_9ZZZZ</name>